<evidence type="ECO:0000313" key="1">
    <source>
        <dbReference type="EMBL" id="MBF1283242.1"/>
    </source>
</evidence>
<protein>
    <submittedName>
        <fullName evidence="1">Uncharacterized protein</fullName>
    </submittedName>
</protein>
<organism evidence="1 2">
    <name type="scientific">Oribacterium parvum</name>
    <dbReference type="NCBI Taxonomy" id="1501329"/>
    <lineage>
        <taxon>Bacteria</taxon>
        <taxon>Bacillati</taxon>
        <taxon>Bacillota</taxon>
        <taxon>Clostridia</taxon>
        <taxon>Lachnospirales</taxon>
        <taxon>Lachnospiraceae</taxon>
        <taxon>Oribacterium</taxon>
    </lineage>
</organism>
<reference evidence="1" key="1">
    <citation type="submission" date="2020-04" db="EMBL/GenBank/DDBJ databases">
        <title>Deep metagenomics examines the oral microbiome during advanced dental caries in children, revealing novel taxa and co-occurrences with host molecules.</title>
        <authorList>
            <person name="Baker J.L."/>
            <person name="Morton J.T."/>
            <person name="Dinis M."/>
            <person name="Alvarez R."/>
            <person name="Tran N.C."/>
            <person name="Knight R."/>
            <person name="Edlund A."/>
        </authorList>
    </citation>
    <scope>NUCLEOTIDE SEQUENCE</scope>
    <source>
        <strain evidence="1">JCVI_24_bin.2</strain>
    </source>
</reference>
<evidence type="ECO:0000313" key="2">
    <source>
        <dbReference type="Proteomes" id="UP000709351"/>
    </source>
</evidence>
<proteinExistence type="predicted"/>
<dbReference type="EMBL" id="JABZRD010000069">
    <property type="protein sequence ID" value="MBF1283242.1"/>
    <property type="molecule type" value="Genomic_DNA"/>
</dbReference>
<name>A0A930DN99_9FIRM</name>
<dbReference type="AlphaFoldDB" id="A0A930DN99"/>
<dbReference type="RefSeq" id="WP_273155205.1">
    <property type="nucleotide sequence ID" value="NZ_JABZRC010000025.1"/>
</dbReference>
<accession>A0A930DN99</accession>
<gene>
    <name evidence="1" type="ORF">HXM93_01725</name>
</gene>
<comment type="caution">
    <text evidence="1">The sequence shown here is derived from an EMBL/GenBank/DDBJ whole genome shotgun (WGS) entry which is preliminary data.</text>
</comment>
<dbReference type="Proteomes" id="UP000709351">
    <property type="component" value="Unassembled WGS sequence"/>
</dbReference>
<sequence>MEVVKDYDVHIDNKKRVTLRGAKYQYYNVREYENGCIMLEPRELTTPEMISEKTLRDMDQAVHNFRLGKVSEPIDLSDF</sequence>